<feature type="transmembrane region" description="Helical" evidence="16">
    <location>
        <begin position="398"/>
        <end position="418"/>
    </location>
</feature>
<feature type="compositionally biased region" description="Low complexity" evidence="15">
    <location>
        <begin position="674"/>
        <end position="685"/>
    </location>
</feature>
<dbReference type="AlphaFoldDB" id="A0A9N9G7L9"/>
<feature type="transmembrane region" description="Helical" evidence="16">
    <location>
        <begin position="361"/>
        <end position="377"/>
    </location>
</feature>
<dbReference type="PANTHER" id="PTHR12726:SF0">
    <property type="entry name" value="CERAMIDE GLUCOSYLTRANSFERASE"/>
    <property type="match status" value="1"/>
</dbReference>
<gene>
    <name evidence="17" type="ORF">AMORRO_LOCUS7179</name>
</gene>
<evidence type="ECO:0000256" key="3">
    <source>
        <dbReference type="ARBA" id="ARBA00004991"/>
    </source>
</evidence>
<dbReference type="InterPro" id="IPR029044">
    <property type="entry name" value="Nucleotide-diphossugar_trans"/>
</dbReference>
<evidence type="ECO:0000256" key="10">
    <source>
        <dbReference type="ARBA" id="ARBA00022989"/>
    </source>
</evidence>
<comment type="caution">
    <text evidence="17">The sequence shown here is derived from an EMBL/GenBank/DDBJ whole genome shotgun (WGS) entry which is preliminary data.</text>
</comment>
<dbReference type="EC" id="2.4.1.80" evidence="5"/>
<feature type="transmembrane region" description="Helical" evidence="16">
    <location>
        <begin position="486"/>
        <end position="506"/>
    </location>
</feature>
<dbReference type="Pfam" id="PF13506">
    <property type="entry name" value="Glyco_transf_21"/>
    <property type="match status" value="1"/>
</dbReference>
<evidence type="ECO:0000256" key="16">
    <source>
        <dbReference type="SAM" id="Phobius"/>
    </source>
</evidence>
<dbReference type="Proteomes" id="UP000789342">
    <property type="component" value="Unassembled WGS sequence"/>
</dbReference>
<dbReference type="GO" id="GO:0008120">
    <property type="term" value="F:ceramide glucosyltransferase activity"/>
    <property type="evidence" value="ECO:0007669"/>
    <property type="project" value="UniProtKB-EC"/>
</dbReference>
<comment type="pathway">
    <text evidence="3">Sphingolipid metabolism.</text>
</comment>
<dbReference type="PANTHER" id="PTHR12726">
    <property type="entry name" value="CERAMIDE GLUCOSYLTRANSFERASE"/>
    <property type="match status" value="1"/>
</dbReference>
<protein>
    <recommendedName>
        <fullName evidence="6">Ceramide glucosyltransferase</fullName>
        <ecNumber evidence="5">2.4.1.80</ecNumber>
    </recommendedName>
    <alternativeName>
        <fullName evidence="13">Glucosylceramide synthase</fullName>
    </alternativeName>
    <alternativeName>
        <fullName evidence="14">UDP-glucose ceramide glucosyltransferase</fullName>
    </alternativeName>
    <alternativeName>
        <fullName evidence="12">UDP-glucose:N-acylsphingosine D-glucosyltransferase</fullName>
    </alternativeName>
</protein>
<keyword evidence="11 16" id="KW-0472">Membrane</keyword>
<organism evidence="17 18">
    <name type="scientific">Acaulospora morrowiae</name>
    <dbReference type="NCBI Taxonomy" id="94023"/>
    <lineage>
        <taxon>Eukaryota</taxon>
        <taxon>Fungi</taxon>
        <taxon>Fungi incertae sedis</taxon>
        <taxon>Mucoromycota</taxon>
        <taxon>Glomeromycotina</taxon>
        <taxon>Glomeromycetes</taxon>
        <taxon>Diversisporales</taxon>
        <taxon>Acaulosporaceae</taxon>
        <taxon>Acaulospora</taxon>
    </lineage>
</organism>
<evidence type="ECO:0000256" key="7">
    <source>
        <dbReference type="ARBA" id="ARBA00022676"/>
    </source>
</evidence>
<dbReference type="OrthoDB" id="1483400at2759"/>
<comment type="pathway">
    <text evidence="2">Lipid metabolism; sphingolipid metabolism.</text>
</comment>
<feature type="compositionally biased region" description="Polar residues" evidence="15">
    <location>
        <begin position="615"/>
        <end position="627"/>
    </location>
</feature>
<feature type="compositionally biased region" description="Acidic residues" evidence="15">
    <location>
        <begin position="544"/>
        <end position="555"/>
    </location>
</feature>
<evidence type="ECO:0000256" key="13">
    <source>
        <dbReference type="ARBA" id="ARBA00031543"/>
    </source>
</evidence>
<dbReference type="SUPFAM" id="SSF53448">
    <property type="entry name" value="Nucleotide-diphospho-sugar transferases"/>
    <property type="match status" value="1"/>
</dbReference>
<evidence type="ECO:0000313" key="17">
    <source>
        <dbReference type="EMBL" id="CAG8587106.1"/>
    </source>
</evidence>
<feature type="region of interest" description="Disordered" evidence="15">
    <location>
        <begin position="664"/>
        <end position="702"/>
    </location>
</feature>
<dbReference type="Gene3D" id="3.90.550.10">
    <property type="entry name" value="Spore Coat Polysaccharide Biosynthesis Protein SpsA, Chain A"/>
    <property type="match status" value="1"/>
</dbReference>
<evidence type="ECO:0000256" key="14">
    <source>
        <dbReference type="ARBA" id="ARBA00032575"/>
    </source>
</evidence>
<name>A0A9N9G7L9_9GLOM</name>
<dbReference type="GO" id="GO:0006679">
    <property type="term" value="P:glucosylceramide biosynthetic process"/>
    <property type="evidence" value="ECO:0007669"/>
    <property type="project" value="TreeGrafter"/>
</dbReference>
<keyword evidence="7" id="KW-0328">Glycosyltransferase</keyword>
<proteinExistence type="inferred from homology"/>
<dbReference type="EMBL" id="CAJVPV010005222">
    <property type="protein sequence ID" value="CAG8587106.1"/>
    <property type="molecule type" value="Genomic_DNA"/>
</dbReference>
<reference evidence="17" key="1">
    <citation type="submission" date="2021-06" db="EMBL/GenBank/DDBJ databases">
        <authorList>
            <person name="Kallberg Y."/>
            <person name="Tangrot J."/>
            <person name="Rosling A."/>
        </authorList>
    </citation>
    <scope>NUCLEOTIDE SEQUENCE</scope>
    <source>
        <strain evidence="17">CL551</strain>
    </source>
</reference>
<evidence type="ECO:0000256" key="5">
    <source>
        <dbReference type="ARBA" id="ARBA00012699"/>
    </source>
</evidence>
<dbReference type="GO" id="GO:0016020">
    <property type="term" value="C:membrane"/>
    <property type="evidence" value="ECO:0007669"/>
    <property type="project" value="UniProtKB-SubCell"/>
</dbReference>
<evidence type="ECO:0000256" key="11">
    <source>
        <dbReference type="ARBA" id="ARBA00023136"/>
    </source>
</evidence>
<comment type="subcellular location">
    <subcellularLocation>
        <location evidence="1">Membrane</location>
        <topology evidence="1">Multi-pass membrane protein</topology>
    </subcellularLocation>
</comment>
<evidence type="ECO:0000256" key="12">
    <source>
        <dbReference type="ARBA" id="ARBA00031017"/>
    </source>
</evidence>
<evidence type="ECO:0000256" key="6">
    <source>
        <dbReference type="ARBA" id="ARBA00019988"/>
    </source>
</evidence>
<keyword evidence="8" id="KW-0808">Transferase</keyword>
<keyword evidence="10 16" id="KW-1133">Transmembrane helix</keyword>
<feature type="region of interest" description="Disordered" evidence="15">
    <location>
        <begin position="614"/>
        <end position="635"/>
    </location>
</feature>
<keyword evidence="9 16" id="KW-0812">Transmembrane</keyword>
<evidence type="ECO:0000256" key="1">
    <source>
        <dbReference type="ARBA" id="ARBA00004141"/>
    </source>
</evidence>
<evidence type="ECO:0000256" key="2">
    <source>
        <dbReference type="ARBA" id="ARBA00004760"/>
    </source>
</evidence>
<feature type="region of interest" description="Disordered" evidence="15">
    <location>
        <begin position="525"/>
        <end position="557"/>
    </location>
</feature>
<dbReference type="CDD" id="cd02520">
    <property type="entry name" value="Glucosylceramide_synthase"/>
    <property type="match status" value="1"/>
</dbReference>
<evidence type="ECO:0000256" key="9">
    <source>
        <dbReference type="ARBA" id="ARBA00022692"/>
    </source>
</evidence>
<evidence type="ECO:0000256" key="4">
    <source>
        <dbReference type="ARBA" id="ARBA00006739"/>
    </source>
</evidence>
<feature type="transmembrane region" description="Helical" evidence="16">
    <location>
        <begin position="52"/>
        <end position="76"/>
    </location>
</feature>
<dbReference type="InterPro" id="IPR025993">
    <property type="entry name" value="Ceramide_glucosylTrfase"/>
</dbReference>
<keyword evidence="18" id="KW-1185">Reference proteome</keyword>
<evidence type="ECO:0000313" key="18">
    <source>
        <dbReference type="Proteomes" id="UP000789342"/>
    </source>
</evidence>
<evidence type="ECO:0000256" key="15">
    <source>
        <dbReference type="SAM" id="MobiDB-lite"/>
    </source>
</evidence>
<sequence>MNNEKWFQLVQHYQEQIPSNVHKYIIQTYADGQESLRRHHASVWETSSRTEIFLMVFSILLWCVMMFLVSLGYIVARTRYRSSKRSNSSQLSASQVPGVSIIRPLKGVDVNLLENLASSFRQDYPKFEIIFSVASENDPAVKVVKKLMKKFPNADVNLIIGQREVGVNPKINNLIRAYESVKYDIIWILDSNVYVDPGCLGRSVDKLIQPGVGLVHHLPFAIRPETFGSELEMMFMDTVHAKMYLAINAIGPDSCVVGKSNLYRKSDLESVGGLAQFGKYMAEDNLIARALWRKGFKHEMTSDLAYQPLGSMATADYFLRRSRWTRIRKYTVTAATVVEPFTESILCGLCASFGFNLLWNIHPLNFLAFHLILWFWLDLKLFQSLNKTTLNMESLRGFIMAWAMREITALPLYIYSVLGNNVDWRDGTFRLMRDSTVERIPSPHQHRSTGSLSLPSLARNIAAITNYNTTHSTSNIQRNAFYQRQFVVSILTSIILVIDIIMDILFSSNRNGNPVENLEADELRDSGKEKVRKRRSGRKSIGDAESDPMMDIDSSDELHISNQDDPIIQAAGQYLKNTLSRTSQCFEELYHEESDETNDSDIDNNNLKSNEEALSATSRNNCPSPSTGDKEVITDTRRPSILNEIYRSVSIGLSMHLQNEKNIIEGQKLRRRQSVSVSSSSNTSKISERSRKNGRSMSLDNI</sequence>
<evidence type="ECO:0000256" key="8">
    <source>
        <dbReference type="ARBA" id="ARBA00022679"/>
    </source>
</evidence>
<accession>A0A9N9G7L9</accession>
<comment type="similarity">
    <text evidence="4">Belongs to the glycosyltransferase 2 family.</text>
</comment>